<evidence type="ECO:0000313" key="2">
    <source>
        <dbReference type="Proteomes" id="UP001281147"/>
    </source>
</evidence>
<sequence>MNPQPNAYPQYPPPPTGQQTYPYQFEYPPPPTPQISATPPQPGRAYRYSSYPQQSHQQAQYFRSYQSTPQSQPPQQPQAPPQAQQSRPPLPPPAPQQTLPTPQPQTVPPSRPQTRQQQNAHSSSPSSPDAASGAPQAEPASPEVDDFDQQLMDALNNDNAQQPPIANAPGPPNVGDENEPIYNLPPPPENTYPSEAELEKAMHAWSLEHGFELVRRASKKNSKGEQYKRYYHCSKHGMKISKLQPEDRRRVNRKSNRMGCVMSVATVAVDPNNPQGEWQVRHRKTHHNHPALEVKSLAGHRRRAREGGVQKAVDGLFAIGTSTAQVMQFLKKTNPNGLFTRTDVANMKLKWKKYGTCMVTPSQGETMLAKGDVRIVKTTGIPSACHSCRQKKVACNSVKPVCGTCTQRNTQCVYDPEREETRAEVLVDPATSLMNSQMDYTMTTPTPATQQQQHQQQHQQAQTEASATPSSSRPRGRANHAQAAATKEILDELRSFQNEHIVPQRVDLQTSSVEILAQTSCGTGESYKALPFLTSMNDWPHFRDAMVEAAMKENTYDVLAGSKSEPRRPISAPADEGKPAEIEQWNEYIKQLAIYKRRNGLLLSALWSRMAPNYRTRVNSLTNAAAVWNVLEDLFQPRGCETAFRLYLDLHSITLSNSADLKDYIHRLQSTYDKFKQLKLNTSPPPLNRGVHVSPVREGGEAVPEEMVCFLFLQNLGPEWRRWVEGLCATNNIGGFGTGERLGLKDLCKRAVGYEAMQRRELGR</sequence>
<dbReference type="EMBL" id="JAUTXU010000032">
    <property type="protein sequence ID" value="KAK3718360.1"/>
    <property type="molecule type" value="Genomic_DNA"/>
</dbReference>
<organism evidence="1 2">
    <name type="scientific">Vermiconidia calcicola</name>
    <dbReference type="NCBI Taxonomy" id="1690605"/>
    <lineage>
        <taxon>Eukaryota</taxon>
        <taxon>Fungi</taxon>
        <taxon>Dikarya</taxon>
        <taxon>Ascomycota</taxon>
        <taxon>Pezizomycotina</taxon>
        <taxon>Dothideomycetes</taxon>
        <taxon>Dothideomycetidae</taxon>
        <taxon>Mycosphaerellales</taxon>
        <taxon>Extremaceae</taxon>
        <taxon>Vermiconidia</taxon>
    </lineage>
</organism>
<keyword evidence="2" id="KW-1185">Reference proteome</keyword>
<dbReference type="Proteomes" id="UP001281147">
    <property type="component" value="Unassembled WGS sequence"/>
</dbReference>
<gene>
    <name evidence="1" type="ORF">LTR37_005173</name>
</gene>
<evidence type="ECO:0000313" key="1">
    <source>
        <dbReference type="EMBL" id="KAK3718360.1"/>
    </source>
</evidence>
<proteinExistence type="predicted"/>
<accession>A0ACC3NJZ6</accession>
<name>A0ACC3NJZ6_9PEZI</name>
<protein>
    <submittedName>
        <fullName evidence="1">Uncharacterized protein</fullName>
    </submittedName>
</protein>
<reference evidence="1" key="1">
    <citation type="submission" date="2023-07" db="EMBL/GenBank/DDBJ databases">
        <title>Black Yeasts Isolated from many extreme environments.</title>
        <authorList>
            <person name="Coleine C."/>
            <person name="Stajich J.E."/>
            <person name="Selbmann L."/>
        </authorList>
    </citation>
    <scope>NUCLEOTIDE SEQUENCE</scope>
    <source>
        <strain evidence="1">CCFEE 5714</strain>
    </source>
</reference>
<comment type="caution">
    <text evidence="1">The sequence shown here is derived from an EMBL/GenBank/DDBJ whole genome shotgun (WGS) entry which is preliminary data.</text>
</comment>